<gene>
    <name evidence="3" type="primary">grpE</name>
    <name evidence="6" type="ORF">DBW96_01005</name>
</gene>
<evidence type="ECO:0000256" key="3">
    <source>
        <dbReference type="HAMAP-Rule" id="MF_01151"/>
    </source>
</evidence>
<evidence type="ECO:0000313" key="6">
    <source>
        <dbReference type="EMBL" id="RCL42224.1"/>
    </source>
</evidence>
<dbReference type="Gene3D" id="3.90.20.20">
    <property type="match status" value="1"/>
</dbReference>
<evidence type="ECO:0000256" key="2">
    <source>
        <dbReference type="ARBA" id="ARBA00023186"/>
    </source>
</evidence>
<keyword evidence="2 3" id="KW-0143">Chaperone</keyword>
<dbReference type="EMBL" id="QOPE01000005">
    <property type="protein sequence ID" value="RCL42224.1"/>
    <property type="molecule type" value="Genomic_DNA"/>
</dbReference>
<evidence type="ECO:0000256" key="5">
    <source>
        <dbReference type="SAM" id="MobiDB-lite"/>
    </source>
</evidence>
<sequence length="176" mass="20050">MSKKKDKDNQTEDKSAEVSHDDATPVESEDSTDQADLVAELEDKLLRSRAEIENLSRRHLVDLEKAHKYGVENLLSELLPVIDNLEHAINNFGDDSRSEDREGIELTLKSFESALDKFNMIPINPLGEEFNPEMHEAVSVQPDKDLKDNQISNVLQRGWQVHERVVRPARVIVVKN</sequence>
<comment type="similarity">
    <text evidence="1 3 4">Belongs to the GrpE family.</text>
</comment>
<dbReference type="PRINTS" id="PR00773">
    <property type="entry name" value="GRPEPROTEIN"/>
</dbReference>
<dbReference type="PANTHER" id="PTHR21237:SF23">
    <property type="entry name" value="GRPE PROTEIN HOMOLOG, MITOCHONDRIAL"/>
    <property type="match status" value="1"/>
</dbReference>
<dbReference type="GO" id="GO:0006457">
    <property type="term" value="P:protein folding"/>
    <property type="evidence" value="ECO:0007669"/>
    <property type="project" value="InterPro"/>
</dbReference>
<keyword evidence="3" id="KW-0963">Cytoplasm</keyword>
<comment type="function">
    <text evidence="3">Participates actively in the response to hyperosmotic and heat shock by preventing the aggregation of stress-denatured proteins, in association with DnaK and GrpE. It is the nucleotide exchange factor for DnaK and may function as a thermosensor. Unfolded proteins bind initially to DnaJ; upon interaction with the DnaJ-bound protein, DnaK hydrolyzes its bound ATP, resulting in the formation of a stable complex. GrpE releases ADP from DnaK; ATP binding to DnaK triggers the release of the substrate protein, thus completing the reaction cycle. Several rounds of ATP-dependent interactions between DnaJ, DnaK and GrpE are required for fully efficient folding.</text>
</comment>
<comment type="caution">
    <text evidence="6">The sequence shown here is derived from an EMBL/GenBank/DDBJ whole genome shotgun (WGS) entry which is preliminary data.</text>
</comment>
<evidence type="ECO:0000256" key="4">
    <source>
        <dbReference type="RuleBase" id="RU004478"/>
    </source>
</evidence>
<dbReference type="HAMAP" id="MF_01151">
    <property type="entry name" value="GrpE"/>
    <property type="match status" value="1"/>
</dbReference>
<dbReference type="InterPro" id="IPR009012">
    <property type="entry name" value="GrpE_head"/>
</dbReference>
<dbReference type="GO" id="GO:0005829">
    <property type="term" value="C:cytosol"/>
    <property type="evidence" value="ECO:0007669"/>
    <property type="project" value="TreeGrafter"/>
</dbReference>
<comment type="subcellular location">
    <subcellularLocation>
        <location evidence="3">Cytoplasm</location>
    </subcellularLocation>
</comment>
<evidence type="ECO:0000256" key="1">
    <source>
        <dbReference type="ARBA" id="ARBA00009054"/>
    </source>
</evidence>
<dbReference type="GO" id="GO:0042803">
    <property type="term" value="F:protein homodimerization activity"/>
    <property type="evidence" value="ECO:0007669"/>
    <property type="project" value="InterPro"/>
</dbReference>
<dbReference type="GO" id="GO:0000774">
    <property type="term" value="F:adenyl-nucleotide exchange factor activity"/>
    <property type="evidence" value="ECO:0007669"/>
    <property type="project" value="InterPro"/>
</dbReference>
<dbReference type="GO" id="GO:0051082">
    <property type="term" value="F:unfolded protein binding"/>
    <property type="evidence" value="ECO:0007669"/>
    <property type="project" value="TreeGrafter"/>
</dbReference>
<dbReference type="InterPro" id="IPR000740">
    <property type="entry name" value="GrpE"/>
</dbReference>
<name>A0A368BZB3_9GAMM</name>
<evidence type="ECO:0000313" key="7">
    <source>
        <dbReference type="Proteomes" id="UP000253307"/>
    </source>
</evidence>
<feature type="region of interest" description="Disordered" evidence="5">
    <location>
        <begin position="1"/>
        <end position="35"/>
    </location>
</feature>
<comment type="subunit">
    <text evidence="3">Homodimer.</text>
</comment>
<reference evidence="6 7" key="1">
    <citation type="journal article" date="2018" name="Microbiome">
        <title>Fine metagenomic profile of the Mediterranean stratified and mixed water columns revealed by assembly and recruitment.</title>
        <authorList>
            <person name="Haro-Moreno J.M."/>
            <person name="Lopez-Perez M."/>
            <person name="De La Torre J.R."/>
            <person name="Picazo A."/>
            <person name="Camacho A."/>
            <person name="Rodriguez-Valera F."/>
        </authorList>
    </citation>
    <scope>NUCLEOTIDE SEQUENCE [LARGE SCALE GENOMIC DNA]</scope>
    <source>
        <strain evidence="6">MED-G82</strain>
    </source>
</reference>
<proteinExistence type="inferred from homology"/>
<protein>
    <recommendedName>
        <fullName evidence="3">Protein GrpE</fullName>
    </recommendedName>
    <alternativeName>
        <fullName evidence="3">HSP-70 cofactor</fullName>
    </alternativeName>
</protein>
<feature type="compositionally biased region" description="Basic and acidic residues" evidence="5">
    <location>
        <begin position="1"/>
        <end position="23"/>
    </location>
</feature>
<dbReference type="Pfam" id="PF01025">
    <property type="entry name" value="GrpE"/>
    <property type="match status" value="1"/>
</dbReference>
<dbReference type="Gene3D" id="2.30.22.10">
    <property type="entry name" value="Head domain of nucleotide exchange factor GrpE"/>
    <property type="match status" value="1"/>
</dbReference>
<dbReference type="AlphaFoldDB" id="A0A368BZB3"/>
<accession>A0A368BZB3</accession>
<dbReference type="InterPro" id="IPR013805">
    <property type="entry name" value="GrpE_CC"/>
</dbReference>
<dbReference type="Proteomes" id="UP000253307">
    <property type="component" value="Unassembled WGS sequence"/>
</dbReference>
<dbReference type="NCBIfam" id="NF010748">
    <property type="entry name" value="PRK14150.1"/>
    <property type="match status" value="1"/>
</dbReference>
<dbReference type="SUPFAM" id="SSF58014">
    <property type="entry name" value="Coiled-coil domain of nucleotide exchange factor GrpE"/>
    <property type="match status" value="1"/>
</dbReference>
<dbReference type="CDD" id="cd00446">
    <property type="entry name" value="GrpE"/>
    <property type="match status" value="1"/>
</dbReference>
<dbReference type="GO" id="GO:0051087">
    <property type="term" value="F:protein-folding chaperone binding"/>
    <property type="evidence" value="ECO:0007669"/>
    <property type="project" value="InterPro"/>
</dbReference>
<organism evidence="6 7">
    <name type="scientific">SAR86 cluster bacterium</name>
    <dbReference type="NCBI Taxonomy" id="2030880"/>
    <lineage>
        <taxon>Bacteria</taxon>
        <taxon>Pseudomonadati</taxon>
        <taxon>Pseudomonadota</taxon>
        <taxon>Gammaproteobacteria</taxon>
        <taxon>SAR86 cluster</taxon>
    </lineage>
</organism>
<keyword evidence="3" id="KW-0346">Stress response</keyword>
<dbReference type="SUPFAM" id="SSF51064">
    <property type="entry name" value="Head domain of nucleotide exchange factor GrpE"/>
    <property type="match status" value="1"/>
</dbReference>
<dbReference type="PANTHER" id="PTHR21237">
    <property type="entry name" value="GRPE PROTEIN"/>
    <property type="match status" value="1"/>
</dbReference>